<dbReference type="CDD" id="cd17546">
    <property type="entry name" value="REC_hyHK_CKI1_RcsC-like"/>
    <property type="match status" value="1"/>
</dbReference>
<dbReference type="SUPFAM" id="SSF52172">
    <property type="entry name" value="CheY-like"/>
    <property type="match status" value="1"/>
</dbReference>
<organism evidence="7 8">
    <name type="scientific">Paraherbaspirillum soli</name>
    <dbReference type="NCBI Taxonomy" id="631222"/>
    <lineage>
        <taxon>Bacteria</taxon>
        <taxon>Pseudomonadati</taxon>
        <taxon>Pseudomonadota</taxon>
        <taxon>Betaproteobacteria</taxon>
        <taxon>Burkholderiales</taxon>
        <taxon>Oxalobacteraceae</taxon>
        <taxon>Paraherbaspirillum</taxon>
    </lineage>
</organism>
<dbReference type="InterPro" id="IPR011006">
    <property type="entry name" value="CheY-like_superfamily"/>
</dbReference>
<name>A0ABW0MCT4_9BURK</name>
<dbReference type="PANTHER" id="PTHR44591:SF3">
    <property type="entry name" value="RESPONSE REGULATORY DOMAIN-CONTAINING PROTEIN"/>
    <property type="match status" value="1"/>
</dbReference>
<dbReference type="InterPro" id="IPR001789">
    <property type="entry name" value="Sig_transdc_resp-reg_receiver"/>
</dbReference>
<dbReference type="SMART" id="SM00448">
    <property type="entry name" value="REC"/>
    <property type="match status" value="1"/>
</dbReference>
<gene>
    <name evidence="7" type="ORF">ACFPM8_18570</name>
</gene>
<evidence type="ECO:0000256" key="3">
    <source>
        <dbReference type="PROSITE-ProRule" id="PRU00110"/>
    </source>
</evidence>
<feature type="modified residue" description="4-aspartylphosphate" evidence="4">
    <location>
        <position position="54"/>
    </location>
</feature>
<evidence type="ECO:0000256" key="1">
    <source>
        <dbReference type="ARBA" id="ARBA00022553"/>
    </source>
</evidence>
<dbReference type="InterPro" id="IPR008207">
    <property type="entry name" value="Sig_transdc_His_kin_Hpt_dom"/>
</dbReference>
<evidence type="ECO:0000313" key="8">
    <source>
        <dbReference type="Proteomes" id="UP001596045"/>
    </source>
</evidence>
<dbReference type="PANTHER" id="PTHR44591">
    <property type="entry name" value="STRESS RESPONSE REGULATOR PROTEIN 1"/>
    <property type="match status" value="1"/>
</dbReference>
<dbReference type="PROSITE" id="PS50894">
    <property type="entry name" value="HPT"/>
    <property type="match status" value="1"/>
</dbReference>
<keyword evidence="1 4" id="KW-0597">Phosphoprotein</keyword>
<dbReference type="Gene3D" id="3.40.50.2300">
    <property type="match status" value="1"/>
</dbReference>
<reference evidence="8" key="1">
    <citation type="journal article" date="2019" name="Int. J. Syst. Evol. Microbiol.">
        <title>The Global Catalogue of Microorganisms (GCM) 10K type strain sequencing project: providing services to taxonomists for standard genome sequencing and annotation.</title>
        <authorList>
            <consortium name="The Broad Institute Genomics Platform"/>
            <consortium name="The Broad Institute Genome Sequencing Center for Infectious Disease"/>
            <person name="Wu L."/>
            <person name="Ma J."/>
        </authorList>
    </citation>
    <scope>NUCLEOTIDE SEQUENCE [LARGE SCALE GENOMIC DNA]</scope>
    <source>
        <strain evidence="8">JCM 17066</strain>
    </source>
</reference>
<dbReference type="Proteomes" id="UP001596045">
    <property type="component" value="Unassembled WGS sequence"/>
</dbReference>
<sequence length="238" mass="25900">MLSSRILVVEDHPINRRMLQAQLAAEGWQSELVATGADALLWLAQTRPLAVITDYVLEDMTGVELLRQVRQWESGFPAMPAIPIILYSGMSLDYLQTESRGLDCTAILTKPISRSQLRKTLAPLLTIPIVPAAAGTAKPVGMPDELLIDLVQFGYQELAQLRLTIKNGDLAETARIAHGLRGAAAVLKSTEIANSSAEIENQSRHAASNTLDAACDRLQAALGQLNLQLQIRDRSLLT</sequence>
<dbReference type="EMBL" id="JBHSMT010000029">
    <property type="protein sequence ID" value="MFC5475969.1"/>
    <property type="molecule type" value="Genomic_DNA"/>
</dbReference>
<dbReference type="SUPFAM" id="SSF47226">
    <property type="entry name" value="Histidine-containing phosphotransfer domain, HPT domain"/>
    <property type="match status" value="1"/>
</dbReference>
<comment type="caution">
    <text evidence="7">The sequence shown here is derived from an EMBL/GenBank/DDBJ whole genome shotgun (WGS) entry which is preliminary data.</text>
</comment>
<dbReference type="Gene3D" id="1.20.120.160">
    <property type="entry name" value="HPT domain"/>
    <property type="match status" value="1"/>
</dbReference>
<keyword evidence="2" id="KW-0902">Two-component regulatory system</keyword>
<keyword evidence="8" id="KW-1185">Reference proteome</keyword>
<dbReference type="InterPro" id="IPR036641">
    <property type="entry name" value="HPT_dom_sf"/>
</dbReference>
<evidence type="ECO:0000259" key="6">
    <source>
        <dbReference type="PROSITE" id="PS50894"/>
    </source>
</evidence>
<dbReference type="Pfam" id="PF00072">
    <property type="entry name" value="Response_reg"/>
    <property type="match status" value="1"/>
</dbReference>
<evidence type="ECO:0000313" key="7">
    <source>
        <dbReference type="EMBL" id="MFC5475969.1"/>
    </source>
</evidence>
<accession>A0ABW0MCT4</accession>
<evidence type="ECO:0000256" key="4">
    <source>
        <dbReference type="PROSITE-ProRule" id="PRU00169"/>
    </source>
</evidence>
<feature type="domain" description="HPt" evidence="6">
    <location>
        <begin position="139"/>
        <end position="232"/>
    </location>
</feature>
<feature type="domain" description="Response regulatory" evidence="5">
    <location>
        <begin position="5"/>
        <end position="125"/>
    </location>
</feature>
<proteinExistence type="predicted"/>
<protein>
    <submittedName>
        <fullName evidence="7">Response regulator</fullName>
    </submittedName>
</protein>
<evidence type="ECO:0000259" key="5">
    <source>
        <dbReference type="PROSITE" id="PS50110"/>
    </source>
</evidence>
<dbReference type="InterPro" id="IPR050595">
    <property type="entry name" value="Bact_response_regulator"/>
</dbReference>
<dbReference type="PROSITE" id="PS50110">
    <property type="entry name" value="RESPONSE_REGULATORY"/>
    <property type="match status" value="1"/>
</dbReference>
<dbReference type="RefSeq" id="WP_378999735.1">
    <property type="nucleotide sequence ID" value="NZ_JBHSMT010000029.1"/>
</dbReference>
<feature type="modified residue" description="Phosphohistidine" evidence="3">
    <location>
        <position position="178"/>
    </location>
</feature>
<dbReference type="Pfam" id="PF01627">
    <property type="entry name" value="Hpt"/>
    <property type="match status" value="1"/>
</dbReference>
<evidence type="ECO:0000256" key="2">
    <source>
        <dbReference type="ARBA" id="ARBA00023012"/>
    </source>
</evidence>